<evidence type="ECO:0000313" key="2">
    <source>
        <dbReference type="EMBL" id="KAK9016216.1"/>
    </source>
</evidence>
<sequence>MRRKTQLMQFLWGKSFPTVVMWKIGEEALMGREPKTSQQPNDNVDFNGGMKEERVLESENGGLDLGKRWADMVAKVKANSSGSGINPITLLFFPMQ</sequence>
<keyword evidence="3" id="KW-1185">Reference proteome</keyword>
<evidence type="ECO:0000313" key="3">
    <source>
        <dbReference type="Proteomes" id="UP001396334"/>
    </source>
</evidence>
<comment type="caution">
    <text evidence="2">The sequence shown here is derived from an EMBL/GenBank/DDBJ whole genome shotgun (WGS) entry which is preliminary data.</text>
</comment>
<accession>A0ABR2RTJ2</accession>
<dbReference type="EMBL" id="JBBPBN010000021">
    <property type="protein sequence ID" value="KAK9016212.1"/>
    <property type="molecule type" value="Genomic_DNA"/>
</dbReference>
<gene>
    <name evidence="1" type="ORF">V6N11_007292</name>
    <name evidence="2" type="ORF">V6N11_007296</name>
</gene>
<reference evidence="2 3" key="1">
    <citation type="journal article" date="2024" name="G3 (Bethesda)">
        <title>Genome assembly of Hibiscus sabdariffa L. provides insights into metabolisms of medicinal natural products.</title>
        <authorList>
            <person name="Kim T."/>
        </authorList>
    </citation>
    <scope>NUCLEOTIDE SEQUENCE [LARGE SCALE GENOMIC DNA]</scope>
    <source>
        <strain evidence="2">TK-2024</strain>
        <tissue evidence="2">Old leaves</tissue>
    </source>
</reference>
<name>A0ABR2RTJ2_9ROSI</name>
<protein>
    <submittedName>
        <fullName evidence="2">Uncharacterized protein</fullName>
    </submittedName>
</protein>
<evidence type="ECO:0000313" key="1">
    <source>
        <dbReference type="EMBL" id="KAK9016212.1"/>
    </source>
</evidence>
<dbReference type="EMBL" id="JBBPBN010000021">
    <property type="protein sequence ID" value="KAK9016216.1"/>
    <property type="molecule type" value="Genomic_DNA"/>
</dbReference>
<proteinExistence type="predicted"/>
<organism evidence="2 3">
    <name type="scientific">Hibiscus sabdariffa</name>
    <name type="common">roselle</name>
    <dbReference type="NCBI Taxonomy" id="183260"/>
    <lineage>
        <taxon>Eukaryota</taxon>
        <taxon>Viridiplantae</taxon>
        <taxon>Streptophyta</taxon>
        <taxon>Embryophyta</taxon>
        <taxon>Tracheophyta</taxon>
        <taxon>Spermatophyta</taxon>
        <taxon>Magnoliopsida</taxon>
        <taxon>eudicotyledons</taxon>
        <taxon>Gunneridae</taxon>
        <taxon>Pentapetalae</taxon>
        <taxon>rosids</taxon>
        <taxon>malvids</taxon>
        <taxon>Malvales</taxon>
        <taxon>Malvaceae</taxon>
        <taxon>Malvoideae</taxon>
        <taxon>Hibiscus</taxon>
    </lineage>
</organism>
<dbReference type="Proteomes" id="UP001396334">
    <property type="component" value="Unassembled WGS sequence"/>
</dbReference>